<dbReference type="RefSeq" id="WP_076659728.1">
    <property type="nucleotide sequence ID" value="NZ_FTPR01000001.1"/>
</dbReference>
<dbReference type="Pfam" id="PF00082">
    <property type="entry name" value="Peptidase_S8"/>
    <property type="match status" value="1"/>
</dbReference>
<dbReference type="PRINTS" id="PR00723">
    <property type="entry name" value="SUBTILISIN"/>
</dbReference>
<evidence type="ECO:0000313" key="5">
    <source>
        <dbReference type="EMBL" id="SIT76208.1"/>
    </source>
</evidence>
<proteinExistence type="predicted"/>
<dbReference type="GO" id="GO:0006508">
    <property type="term" value="P:proteolysis"/>
    <property type="evidence" value="ECO:0007669"/>
    <property type="project" value="UniProtKB-KW"/>
</dbReference>
<dbReference type="Gene3D" id="3.40.50.200">
    <property type="entry name" value="Peptidase S8/S53 domain"/>
    <property type="match status" value="1"/>
</dbReference>
<evidence type="ECO:0000256" key="1">
    <source>
        <dbReference type="ARBA" id="ARBA00022670"/>
    </source>
</evidence>
<protein>
    <recommendedName>
        <fullName evidence="4">Peptidase S8/S53 domain-containing protein</fullName>
    </recommendedName>
</protein>
<evidence type="ECO:0000256" key="3">
    <source>
        <dbReference type="ARBA" id="ARBA00022825"/>
    </source>
</evidence>
<dbReference type="GO" id="GO:0004252">
    <property type="term" value="F:serine-type endopeptidase activity"/>
    <property type="evidence" value="ECO:0007669"/>
    <property type="project" value="InterPro"/>
</dbReference>
<dbReference type="InterPro" id="IPR015500">
    <property type="entry name" value="Peptidase_S8_subtilisin-rel"/>
</dbReference>
<organism evidence="5 6">
    <name type="scientific">Yoonia rosea</name>
    <dbReference type="NCBI Taxonomy" id="287098"/>
    <lineage>
        <taxon>Bacteria</taxon>
        <taxon>Pseudomonadati</taxon>
        <taxon>Pseudomonadota</taxon>
        <taxon>Alphaproteobacteria</taxon>
        <taxon>Rhodobacterales</taxon>
        <taxon>Paracoccaceae</taxon>
        <taxon>Yoonia</taxon>
    </lineage>
</organism>
<keyword evidence="6" id="KW-1185">Reference proteome</keyword>
<dbReference type="EMBL" id="FTPR01000001">
    <property type="protein sequence ID" value="SIT76208.1"/>
    <property type="molecule type" value="Genomic_DNA"/>
</dbReference>
<dbReference type="SUPFAM" id="SSF52743">
    <property type="entry name" value="Subtilisin-like"/>
    <property type="match status" value="1"/>
</dbReference>
<sequence>MQQSGQTGREIYPQYDALWHLRTLGVLDEDQAPVGWCVEPKDKPTRVAIIDTSVAAAHPNLQGAINTELSIDFFSARLGSFAFAPDGQATIGCMSLNLDTEIADGLPHTAKLLAELRDRLSQTSKAHANGVAPCTSPTFSSHGTSVAGLVGARPCITQQLLPTGETTPLALPYSGVDPMCEIVQISTNFDPEPEGLILAFLYADIIGSDVVLFPRNIADPHRMIPEIGDIKLGEEPLSNLVRQIAPNPKQAEVWGELAELIVNISQVRPVVCAAGNANEDDGIYPANLASEHNGIISVGAVNAKGYRSSYSATGNITVMAPSNDAEAFDAAEVRLDQQSAAYDPVGVPANNANHKFSSYDVITTDVPGPAGYSGGPFAQAAIGNSMREYGSYFNRFGGTSCASALVAGFLSLGYSTGKITGRSGLDAKSWLLTHCYQHTRDEDACNVLCWSGKPVFPDGDGQTTPAPS</sequence>
<keyword evidence="1" id="KW-0645">Protease</keyword>
<name>A0A1R3WHZ2_9RHOB</name>
<dbReference type="OrthoDB" id="8390372at2"/>
<dbReference type="InterPro" id="IPR036852">
    <property type="entry name" value="Peptidase_S8/S53_dom_sf"/>
</dbReference>
<dbReference type="InterPro" id="IPR000209">
    <property type="entry name" value="Peptidase_S8/S53_dom"/>
</dbReference>
<dbReference type="Proteomes" id="UP000186997">
    <property type="component" value="Unassembled WGS sequence"/>
</dbReference>
<gene>
    <name evidence="5" type="ORF">SAMN05421665_0329</name>
</gene>
<evidence type="ECO:0000256" key="2">
    <source>
        <dbReference type="ARBA" id="ARBA00022801"/>
    </source>
</evidence>
<dbReference type="AlphaFoldDB" id="A0A1R3WHZ2"/>
<feature type="domain" description="Peptidase S8/S53" evidence="4">
    <location>
        <begin position="45"/>
        <end position="412"/>
    </location>
</feature>
<dbReference type="STRING" id="287098.SAMN05421665_0329"/>
<reference evidence="6" key="1">
    <citation type="submission" date="2017-01" db="EMBL/GenBank/DDBJ databases">
        <authorList>
            <person name="Varghese N."/>
            <person name="Submissions S."/>
        </authorList>
    </citation>
    <scope>NUCLEOTIDE SEQUENCE [LARGE SCALE GENOMIC DNA]</scope>
    <source>
        <strain evidence="6">DSM 29591</strain>
    </source>
</reference>
<keyword evidence="2" id="KW-0378">Hydrolase</keyword>
<keyword evidence="3" id="KW-0720">Serine protease</keyword>
<accession>A0A1R3WHZ2</accession>
<evidence type="ECO:0000313" key="6">
    <source>
        <dbReference type="Proteomes" id="UP000186997"/>
    </source>
</evidence>
<evidence type="ECO:0000259" key="4">
    <source>
        <dbReference type="Pfam" id="PF00082"/>
    </source>
</evidence>